<dbReference type="AlphaFoldDB" id="A0A7J0EJG7"/>
<dbReference type="Proteomes" id="UP000585474">
    <property type="component" value="Unassembled WGS sequence"/>
</dbReference>
<dbReference type="EMBL" id="BJWL01000004">
    <property type="protein sequence ID" value="GFY86089.1"/>
    <property type="molecule type" value="Genomic_DNA"/>
</dbReference>
<accession>A0A7J0EJG7</accession>
<organism evidence="1 2">
    <name type="scientific">Actinidia rufa</name>
    <dbReference type="NCBI Taxonomy" id="165716"/>
    <lineage>
        <taxon>Eukaryota</taxon>
        <taxon>Viridiplantae</taxon>
        <taxon>Streptophyta</taxon>
        <taxon>Embryophyta</taxon>
        <taxon>Tracheophyta</taxon>
        <taxon>Spermatophyta</taxon>
        <taxon>Magnoliopsida</taxon>
        <taxon>eudicotyledons</taxon>
        <taxon>Gunneridae</taxon>
        <taxon>Pentapetalae</taxon>
        <taxon>asterids</taxon>
        <taxon>Ericales</taxon>
        <taxon>Actinidiaceae</taxon>
        <taxon>Actinidia</taxon>
    </lineage>
</organism>
<protein>
    <submittedName>
        <fullName evidence="1">Uncharacterized protein</fullName>
    </submittedName>
</protein>
<keyword evidence="2" id="KW-1185">Reference proteome</keyword>
<evidence type="ECO:0000313" key="2">
    <source>
        <dbReference type="Proteomes" id="UP000585474"/>
    </source>
</evidence>
<sequence>MKTLGQPLLIPASLGDCKYRHHRWQARGVSTASSLSVPIVDDNFLGEMMYAQIYMYQCMHIFPSFSLYI</sequence>
<reference evidence="1 2" key="1">
    <citation type="submission" date="2019-07" db="EMBL/GenBank/DDBJ databases">
        <title>De Novo Assembly of kiwifruit Actinidia rufa.</title>
        <authorList>
            <person name="Sugita-Konishi S."/>
            <person name="Sato K."/>
            <person name="Mori E."/>
            <person name="Abe Y."/>
            <person name="Kisaki G."/>
            <person name="Hamano K."/>
            <person name="Suezawa K."/>
            <person name="Otani M."/>
            <person name="Fukuda T."/>
            <person name="Manabe T."/>
            <person name="Gomi K."/>
            <person name="Tabuchi M."/>
            <person name="Akimitsu K."/>
            <person name="Kataoka I."/>
        </authorList>
    </citation>
    <scope>NUCLEOTIDE SEQUENCE [LARGE SCALE GENOMIC DNA]</scope>
    <source>
        <strain evidence="2">cv. Fuchu</strain>
    </source>
</reference>
<comment type="caution">
    <text evidence="1">The sequence shown here is derived from an EMBL/GenBank/DDBJ whole genome shotgun (WGS) entry which is preliminary data.</text>
</comment>
<proteinExistence type="predicted"/>
<gene>
    <name evidence="1" type="ORF">Acr_04g0008270</name>
</gene>
<name>A0A7J0EJG7_9ERIC</name>
<evidence type="ECO:0000313" key="1">
    <source>
        <dbReference type="EMBL" id="GFY86089.1"/>
    </source>
</evidence>